<gene>
    <name evidence="2" type="ORF">Sradi_1284100</name>
</gene>
<dbReference type="PANTHER" id="PTHR34222">
    <property type="entry name" value="GAG_PRE-INTEGRS DOMAIN-CONTAINING PROTEIN"/>
    <property type="match status" value="1"/>
</dbReference>
<reference evidence="2" key="1">
    <citation type="submission" date="2020-06" db="EMBL/GenBank/DDBJ databases">
        <authorList>
            <person name="Li T."/>
            <person name="Hu X."/>
            <person name="Zhang T."/>
            <person name="Song X."/>
            <person name="Zhang H."/>
            <person name="Dai N."/>
            <person name="Sheng W."/>
            <person name="Hou X."/>
            <person name="Wei L."/>
        </authorList>
    </citation>
    <scope>NUCLEOTIDE SEQUENCE</scope>
    <source>
        <strain evidence="2">G02</strain>
        <tissue evidence="2">Leaf</tissue>
    </source>
</reference>
<protein>
    <recommendedName>
        <fullName evidence="1">Retrotransposon Copia-like N-terminal domain-containing protein</fullName>
    </recommendedName>
</protein>
<proteinExistence type="predicted"/>
<evidence type="ECO:0000259" key="1">
    <source>
        <dbReference type="Pfam" id="PF14244"/>
    </source>
</evidence>
<comment type="caution">
    <text evidence="2">The sequence shown here is derived from an EMBL/GenBank/DDBJ whole genome shotgun (WGS) entry which is preliminary data.</text>
</comment>
<reference evidence="2" key="2">
    <citation type="journal article" date="2024" name="Plant">
        <title>Genomic evolution and insights into agronomic trait innovations of Sesamum species.</title>
        <authorList>
            <person name="Miao H."/>
            <person name="Wang L."/>
            <person name="Qu L."/>
            <person name="Liu H."/>
            <person name="Sun Y."/>
            <person name="Le M."/>
            <person name="Wang Q."/>
            <person name="Wei S."/>
            <person name="Zheng Y."/>
            <person name="Lin W."/>
            <person name="Duan Y."/>
            <person name="Cao H."/>
            <person name="Xiong S."/>
            <person name="Wang X."/>
            <person name="Wei L."/>
            <person name="Li C."/>
            <person name="Ma Q."/>
            <person name="Ju M."/>
            <person name="Zhao R."/>
            <person name="Li G."/>
            <person name="Mu C."/>
            <person name="Tian Q."/>
            <person name="Mei H."/>
            <person name="Zhang T."/>
            <person name="Gao T."/>
            <person name="Zhang H."/>
        </authorList>
    </citation>
    <scope>NUCLEOTIDE SEQUENCE</scope>
    <source>
        <strain evidence="2">G02</strain>
    </source>
</reference>
<sequence>MAENTIVVAAVVTTTAVAECHFEKDALFLHPSEHSSSSLSSMPLDGSNFLVWSRYVYVSFGMRMKLGYIDGSFLAPATGSRTFEQRRGADLMFLMRLHEVYDSEHSQVLMMDPLPDVEKAYLMILGVEKQRFVNLSMIDLQNNNSAYHVVGKENRRNFNDRSMPKRKPFVDKWSLICDHCHKTGHSKESCFKLHGVPDCYKALPKPKKKGPGGKNFTVVVEVVSKGDGSSKKKNYGLPNQDNIIAMMTEILKLCKQQNLLLDPLIANYANYVHNVDEFAGPEF</sequence>
<name>A0AAW2UTM1_SESRA</name>
<dbReference type="EMBL" id="JACGWJ010000005">
    <property type="protein sequence ID" value="KAL0418706.1"/>
    <property type="molecule type" value="Genomic_DNA"/>
</dbReference>
<organism evidence="2">
    <name type="scientific">Sesamum radiatum</name>
    <name type="common">Black benniseed</name>
    <dbReference type="NCBI Taxonomy" id="300843"/>
    <lineage>
        <taxon>Eukaryota</taxon>
        <taxon>Viridiplantae</taxon>
        <taxon>Streptophyta</taxon>
        <taxon>Embryophyta</taxon>
        <taxon>Tracheophyta</taxon>
        <taxon>Spermatophyta</taxon>
        <taxon>Magnoliopsida</taxon>
        <taxon>eudicotyledons</taxon>
        <taxon>Gunneridae</taxon>
        <taxon>Pentapetalae</taxon>
        <taxon>asterids</taxon>
        <taxon>lamiids</taxon>
        <taxon>Lamiales</taxon>
        <taxon>Pedaliaceae</taxon>
        <taxon>Sesamum</taxon>
    </lineage>
</organism>
<dbReference type="InterPro" id="IPR029472">
    <property type="entry name" value="Copia-like_N"/>
</dbReference>
<accession>A0AAW2UTM1</accession>
<feature type="domain" description="Retrotransposon Copia-like N-terminal" evidence="1">
    <location>
        <begin position="30"/>
        <end position="77"/>
    </location>
</feature>
<dbReference type="AlphaFoldDB" id="A0AAW2UTM1"/>
<dbReference type="PANTHER" id="PTHR34222:SF99">
    <property type="entry name" value="PROTEIN, PUTATIVE-RELATED"/>
    <property type="match status" value="1"/>
</dbReference>
<evidence type="ECO:0000313" key="2">
    <source>
        <dbReference type="EMBL" id="KAL0418706.1"/>
    </source>
</evidence>
<dbReference type="Pfam" id="PF14244">
    <property type="entry name" value="Retrotran_gag_3"/>
    <property type="match status" value="1"/>
</dbReference>